<dbReference type="PANTHER" id="PTHR45749">
    <property type="match status" value="1"/>
</dbReference>
<comment type="caution">
    <text evidence="1">The sequence shown here is derived from an EMBL/GenBank/DDBJ whole genome shotgun (WGS) entry which is preliminary data.</text>
</comment>
<accession>A0ABQ9G3L7</accession>
<dbReference type="Proteomes" id="UP001159363">
    <property type="component" value="Chromosome 15"/>
</dbReference>
<gene>
    <name evidence="1" type="ORF">PR048_032929</name>
</gene>
<dbReference type="PANTHER" id="PTHR45749:SF21">
    <property type="entry name" value="DUF4371 DOMAIN-CONTAINING PROTEIN"/>
    <property type="match status" value="1"/>
</dbReference>
<reference evidence="1 2" key="1">
    <citation type="submission" date="2023-02" db="EMBL/GenBank/DDBJ databases">
        <title>LHISI_Scaffold_Assembly.</title>
        <authorList>
            <person name="Stuart O.P."/>
            <person name="Cleave R."/>
            <person name="Magrath M.J.L."/>
            <person name="Mikheyev A.S."/>
        </authorList>
    </citation>
    <scope>NUCLEOTIDE SEQUENCE [LARGE SCALE GENOMIC DNA]</scope>
    <source>
        <strain evidence="1">Daus_M_001</strain>
        <tissue evidence="1">Leg muscle</tissue>
    </source>
</reference>
<evidence type="ECO:0000313" key="2">
    <source>
        <dbReference type="Proteomes" id="UP001159363"/>
    </source>
</evidence>
<protein>
    <submittedName>
        <fullName evidence="1">Uncharacterized protein</fullName>
    </submittedName>
</protein>
<keyword evidence="2" id="KW-1185">Reference proteome</keyword>
<name>A0ABQ9G3L7_9NEOP</name>
<sequence>MKFRIDAGDDILASRIVSCNKNAKRAEYFTIMADETTYIPVEEQLVICIRYYDTSIYEIQEKFFKFTHVDVTGENTLEKLNLDTSYCRGQAYDRGSNRSGNFKCAQAFVAIVQPLAFYSHCAYHKLSSVANFFPQKKDNTPLTRRVKTRWVEKKDTVLTFMDTLPCLPSAWENISHSYDGRESNAFSFLHSIQSS</sequence>
<dbReference type="EMBL" id="JARBHB010000016">
    <property type="protein sequence ID" value="KAJ8867067.1"/>
    <property type="molecule type" value="Genomic_DNA"/>
</dbReference>
<organism evidence="1 2">
    <name type="scientific">Dryococelus australis</name>
    <dbReference type="NCBI Taxonomy" id="614101"/>
    <lineage>
        <taxon>Eukaryota</taxon>
        <taxon>Metazoa</taxon>
        <taxon>Ecdysozoa</taxon>
        <taxon>Arthropoda</taxon>
        <taxon>Hexapoda</taxon>
        <taxon>Insecta</taxon>
        <taxon>Pterygota</taxon>
        <taxon>Neoptera</taxon>
        <taxon>Polyneoptera</taxon>
        <taxon>Phasmatodea</taxon>
        <taxon>Verophasmatodea</taxon>
        <taxon>Anareolatae</taxon>
        <taxon>Phasmatidae</taxon>
        <taxon>Eurycanthinae</taxon>
        <taxon>Dryococelus</taxon>
    </lineage>
</organism>
<evidence type="ECO:0000313" key="1">
    <source>
        <dbReference type="EMBL" id="KAJ8867067.1"/>
    </source>
</evidence>
<proteinExistence type="predicted"/>